<protein>
    <recommendedName>
        <fullName evidence="10">Mitochondrial glycine transporter</fullName>
    </recommendedName>
    <alternativeName>
        <fullName evidence="10">Solute carrier family 25 member 38 homolog</fullName>
    </alternativeName>
</protein>
<keyword evidence="8 10" id="KW-0472">Membrane</keyword>
<sequence length="305" mass="32739">MNNVGQQMASGALSGFASTICLQPFDLLKTRMQQSDGSILKGPHLILDTVRQVIAEHGPAGLWRGTSATLFRNVPGVAFYMTGLTQLRTFMASAPAFSVFHIVQQDAAHRTSVLPKLSSTGNLIAGATTRVAVGFVLNPVSVLKARFESNIYAYETLGGAFVALVRAGPSECLRGFVASSLRDAPYAGLFVLSYEGIKRRASALAPPSSAGHAQNTLIHSISAASAGALATLATHPFDVIKTKIQVRKEDRYRGFARTCRTIWVQRGAMGFLDGVSLRLSRKVLSSVIGWVVYEGVLLFIHNSSR</sequence>
<feature type="repeat" description="Solcar" evidence="11">
    <location>
        <begin position="2"/>
        <end position="90"/>
    </location>
</feature>
<dbReference type="HAMAP" id="MF_03064">
    <property type="entry name" value="SLC25A38"/>
    <property type="match status" value="1"/>
</dbReference>
<name>A0A550CV41_9AGAR</name>
<keyword evidence="7 10" id="KW-0496">Mitochondrion</keyword>
<keyword evidence="4 10" id="KW-0677">Repeat</keyword>
<comment type="similarity">
    <text evidence="10">Belongs to the mitochondrial carrier (TC 2.A.29) family. SLC25A38 subfamily.</text>
</comment>
<dbReference type="GO" id="GO:0015187">
    <property type="term" value="F:glycine transmembrane transporter activity"/>
    <property type="evidence" value="ECO:0007669"/>
    <property type="project" value="UniProtKB-UniRule"/>
</dbReference>
<comment type="caution">
    <text evidence="12">The sequence shown here is derived from an EMBL/GenBank/DDBJ whole genome shotgun (WGS) entry which is preliminary data.</text>
</comment>
<evidence type="ECO:0000256" key="3">
    <source>
        <dbReference type="ARBA" id="ARBA00022692"/>
    </source>
</evidence>
<evidence type="ECO:0000256" key="1">
    <source>
        <dbReference type="ARBA" id="ARBA00004141"/>
    </source>
</evidence>
<evidence type="ECO:0000256" key="8">
    <source>
        <dbReference type="ARBA" id="ARBA00023136"/>
    </source>
</evidence>
<dbReference type="EMBL" id="VDMD01000002">
    <property type="protein sequence ID" value="TRM68662.1"/>
    <property type="molecule type" value="Genomic_DNA"/>
</dbReference>
<evidence type="ECO:0000256" key="11">
    <source>
        <dbReference type="PROSITE-ProRule" id="PRU00282"/>
    </source>
</evidence>
<evidence type="ECO:0000256" key="5">
    <source>
        <dbReference type="ARBA" id="ARBA00022792"/>
    </source>
</evidence>
<dbReference type="InterPro" id="IPR023395">
    <property type="entry name" value="MCP_dom_sf"/>
</dbReference>
<proteinExistence type="inferred from homology"/>
<keyword evidence="2 10" id="KW-0813">Transport</keyword>
<dbReference type="AlphaFoldDB" id="A0A550CV41"/>
<keyword evidence="3 10" id="KW-0812">Transmembrane</keyword>
<dbReference type="Pfam" id="PF00153">
    <property type="entry name" value="Mito_carr"/>
    <property type="match status" value="3"/>
</dbReference>
<evidence type="ECO:0000256" key="4">
    <source>
        <dbReference type="ARBA" id="ARBA00022737"/>
    </source>
</evidence>
<dbReference type="OrthoDB" id="1924968at2759"/>
<evidence type="ECO:0000256" key="2">
    <source>
        <dbReference type="ARBA" id="ARBA00022448"/>
    </source>
</evidence>
<evidence type="ECO:0000256" key="6">
    <source>
        <dbReference type="ARBA" id="ARBA00022989"/>
    </source>
</evidence>
<evidence type="ECO:0000313" key="13">
    <source>
        <dbReference type="Proteomes" id="UP000320762"/>
    </source>
</evidence>
<comment type="catalytic activity">
    <reaction evidence="9 10">
        <text>glycine(in) = glycine(out)</text>
        <dbReference type="Rhea" id="RHEA:70715"/>
        <dbReference type="ChEBI" id="CHEBI:57305"/>
    </reaction>
</comment>
<dbReference type="PANTHER" id="PTHR46181:SF3">
    <property type="entry name" value="MITOCHONDRIAL GLYCINE TRANSPORTER"/>
    <property type="match status" value="1"/>
</dbReference>
<dbReference type="PROSITE" id="PS50920">
    <property type="entry name" value="SOLCAR"/>
    <property type="match status" value="3"/>
</dbReference>
<comment type="subcellular location">
    <subcellularLocation>
        <location evidence="1">Membrane</location>
        <topology evidence="1">Multi-pass membrane protein</topology>
    </subcellularLocation>
    <subcellularLocation>
        <location evidence="10">Mitochondrion inner membrane</location>
        <topology evidence="10">Multi-pass membrane protein</topology>
    </subcellularLocation>
</comment>
<feature type="repeat" description="Solcar" evidence="11">
    <location>
        <begin position="214"/>
        <end position="299"/>
    </location>
</feature>
<dbReference type="Gene3D" id="1.50.40.10">
    <property type="entry name" value="Mitochondrial carrier domain"/>
    <property type="match status" value="1"/>
</dbReference>
<dbReference type="InterPro" id="IPR030847">
    <property type="entry name" value="Hem25/SLC25A38"/>
</dbReference>
<organism evidence="12 13">
    <name type="scientific">Schizophyllum amplum</name>
    <dbReference type="NCBI Taxonomy" id="97359"/>
    <lineage>
        <taxon>Eukaryota</taxon>
        <taxon>Fungi</taxon>
        <taxon>Dikarya</taxon>
        <taxon>Basidiomycota</taxon>
        <taxon>Agaricomycotina</taxon>
        <taxon>Agaricomycetes</taxon>
        <taxon>Agaricomycetidae</taxon>
        <taxon>Agaricales</taxon>
        <taxon>Schizophyllaceae</taxon>
        <taxon>Schizophyllum</taxon>
    </lineage>
</organism>
<dbReference type="GO" id="GO:1904983">
    <property type="term" value="P:glycine import into mitochondrion"/>
    <property type="evidence" value="ECO:0007669"/>
    <property type="project" value="UniProtKB-UniRule"/>
</dbReference>
<dbReference type="SUPFAM" id="SSF103506">
    <property type="entry name" value="Mitochondrial carrier"/>
    <property type="match status" value="1"/>
</dbReference>
<keyword evidence="6 10" id="KW-1133">Transmembrane helix</keyword>
<keyword evidence="5 10" id="KW-0999">Mitochondrion inner membrane</keyword>
<reference evidence="12 13" key="1">
    <citation type="journal article" date="2019" name="New Phytol.">
        <title>Comparative genomics reveals unique wood-decay strategies and fruiting body development in the Schizophyllaceae.</title>
        <authorList>
            <person name="Almasi E."/>
            <person name="Sahu N."/>
            <person name="Krizsan K."/>
            <person name="Balint B."/>
            <person name="Kovacs G.M."/>
            <person name="Kiss B."/>
            <person name="Cseklye J."/>
            <person name="Drula E."/>
            <person name="Henrissat B."/>
            <person name="Nagy I."/>
            <person name="Chovatia M."/>
            <person name="Adam C."/>
            <person name="LaButti K."/>
            <person name="Lipzen A."/>
            <person name="Riley R."/>
            <person name="Grigoriev I.V."/>
            <person name="Nagy L.G."/>
        </authorList>
    </citation>
    <scope>NUCLEOTIDE SEQUENCE [LARGE SCALE GENOMIC DNA]</scope>
    <source>
        <strain evidence="12 13">NL-1724</strain>
    </source>
</reference>
<accession>A0A550CV41</accession>
<comment type="function">
    <text evidence="10">Mitochondrial glycine transporter that imports glycine into the mitochondrial matrix. Plays an important role in providing glycine for the first enzymatic step in heme biosynthesis, the condensation of glycine with succinyl-CoA to produce 5-aminolevulinate (ALA) in the miochondrial matrix.</text>
</comment>
<evidence type="ECO:0000256" key="9">
    <source>
        <dbReference type="ARBA" id="ARBA00034060"/>
    </source>
</evidence>
<dbReference type="Proteomes" id="UP000320762">
    <property type="component" value="Unassembled WGS sequence"/>
</dbReference>
<evidence type="ECO:0000256" key="10">
    <source>
        <dbReference type="HAMAP-Rule" id="MF_03064"/>
    </source>
</evidence>
<evidence type="ECO:0000313" key="12">
    <source>
        <dbReference type="EMBL" id="TRM68662.1"/>
    </source>
</evidence>
<gene>
    <name evidence="12" type="ORF">BD626DRAFT_394861</name>
</gene>
<dbReference type="GO" id="GO:0005743">
    <property type="term" value="C:mitochondrial inner membrane"/>
    <property type="evidence" value="ECO:0007669"/>
    <property type="project" value="UniProtKB-SubCell"/>
</dbReference>
<evidence type="ECO:0000256" key="7">
    <source>
        <dbReference type="ARBA" id="ARBA00023128"/>
    </source>
</evidence>
<keyword evidence="13" id="KW-1185">Reference proteome</keyword>
<dbReference type="InterPro" id="IPR018108">
    <property type="entry name" value="MCP_transmembrane"/>
</dbReference>
<dbReference type="PANTHER" id="PTHR46181">
    <property type="entry name" value="MITOCHONDRIAL GLYCINE TRANSPORTER"/>
    <property type="match status" value="1"/>
</dbReference>
<feature type="repeat" description="Solcar" evidence="11">
    <location>
        <begin position="117"/>
        <end position="200"/>
    </location>
</feature>